<dbReference type="RefSeq" id="WP_008469863.1">
    <property type="nucleotide sequence ID" value="NZ_AYZP01000003.1"/>
</dbReference>
<dbReference type="Pfam" id="PF01545">
    <property type="entry name" value="Cation_efflux"/>
    <property type="match status" value="1"/>
</dbReference>
<keyword evidence="12" id="KW-1185">Reference proteome</keyword>
<evidence type="ECO:0000313" key="12">
    <source>
        <dbReference type="Proteomes" id="UP000009320"/>
    </source>
</evidence>
<gene>
    <name evidence="11" type="ORF">BN55_06480</name>
</gene>
<feature type="transmembrane region" description="Helical" evidence="8">
    <location>
        <begin position="111"/>
        <end position="131"/>
    </location>
</feature>
<reference evidence="11 12" key="1">
    <citation type="submission" date="2012-06" db="EMBL/GenBank/DDBJ databases">
        <title>Draft Genome Sequence of Lactobacillus hominis Strain CRBIP 24.179T, isolated from human intestine.</title>
        <authorList>
            <person name="Cousin S."/>
            <person name="Ma L."/>
            <person name="Bizet C."/>
            <person name="Loux V."/>
            <person name="Bouchier C."/>
            <person name="Clermont D."/>
            <person name="Creno S."/>
        </authorList>
    </citation>
    <scope>NUCLEOTIDE SEQUENCE [LARGE SCALE GENOMIC DNA]</scope>
    <source>
        <strain evidence="12">CRBIP 24.179T</strain>
    </source>
</reference>
<dbReference type="InterPro" id="IPR027469">
    <property type="entry name" value="Cation_efflux_TMD_sf"/>
</dbReference>
<proteinExistence type="inferred from homology"/>
<dbReference type="InterPro" id="IPR027470">
    <property type="entry name" value="Cation_efflux_CTD"/>
</dbReference>
<sequence length="294" mass="32600">MVDKTSINFIIVTLLNFVITIAEILGGIFSGSLALLSDALHNLGDTGAIVLSFVAHLISKKDKNKHKTFGYERAETLAAFTNGIILIVICVFLFIEACMRFAKPEPIKGNLMLIVALIGLAANLISMIMMHRDSKHNLNVKSTFIHMLSDALSSIVVVVGALIIRAFNCDWLDPVLTILVSVFILYEAIQVTLKAANVLMESNPSINLEKVKQLMLDLPEIENVHHVHLWKYSDSMTMLDAHINVPTSLKVSDLEKIYTQVQEKLEPLGINHITLQAECKRGIKEKMIVVGKTD</sequence>
<dbReference type="GO" id="GO:0005385">
    <property type="term" value="F:zinc ion transmembrane transporter activity"/>
    <property type="evidence" value="ECO:0007669"/>
    <property type="project" value="TreeGrafter"/>
</dbReference>
<evidence type="ECO:0000256" key="1">
    <source>
        <dbReference type="ARBA" id="ARBA00004141"/>
    </source>
</evidence>
<keyword evidence="4 8" id="KW-0812">Transmembrane</keyword>
<dbReference type="Proteomes" id="UP000009320">
    <property type="component" value="Unassembled WGS sequence"/>
</dbReference>
<evidence type="ECO:0000256" key="8">
    <source>
        <dbReference type="SAM" id="Phobius"/>
    </source>
</evidence>
<evidence type="ECO:0000256" key="5">
    <source>
        <dbReference type="ARBA" id="ARBA00022989"/>
    </source>
</evidence>
<accession>I7L552</accession>
<dbReference type="PANTHER" id="PTHR11562">
    <property type="entry name" value="CATION EFFLUX PROTEIN/ ZINC TRANSPORTER"/>
    <property type="match status" value="1"/>
</dbReference>
<feature type="transmembrane region" description="Helical" evidence="8">
    <location>
        <begin position="171"/>
        <end position="189"/>
    </location>
</feature>
<name>I7L552_9LACO</name>
<evidence type="ECO:0000256" key="3">
    <source>
        <dbReference type="ARBA" id="ARBA00022448"/>
    </source>
</evidence>
<comment type="subcellular location">
    <subcellularLocation>
        <location evidence="1">Membrane</location>
        <topology evidence="1">Multi-pass membrane protein</topology>
    </subcellularLocation>
</comment>
<dbReference type="InterPro" id="IPR002524">
    <property type="entry name" value="Cation_efflux"/>
</dbReference>
<keyword evidence="6" id="KW-0406">Ion transport</keyword>
<dbReference type="STRING" id="1423758.FC41_GL001362"/>
<feature type="transmembrane region" description="Helical" evidence="8">
    <location>
        <begin position="40"/>
        <end position="59"/>
    </location>
</feature>
<keyword evidence="3" id="KW-0813">Transport</keyword>
<feature type="transmembrane region" description="Helical" evidence="8">
    <location>
        <begin position="6"/>
        <end position="28"/>
    </location>
</feature>
<dbReference type="AlphaFoldDB" id="I7L552"/>
<dbReference type="SUPFAM" id="SSF160240">
    <property type="entry name" value="Cation efflux protein cytoplasmic domain-like"/>
    <property type="match status" value="1"/>
</dbReference>
<dbReference type="PANTHER" id="PTHR11562:SF17">
    <property type="entry name" value="RE54080P-RELATED"/>
    <property type="match status" value="1"/>
</dbReference>
<dbReference type="EMBL" id="CAKE01000002">
    <property type="protein sequence ID" value="CCI81202.1"/>
    <property type="molecule type" value="Genomic_DNA"/>
</dbReference>
<dbReference type="OrthoDB" id="9809646at2"/>
<keyword evidence="5 8" id="KW-1133">Transmembrane helix</keyword>
<feature type="transmembrane region" description="Helical" evidence="8">
    <location>
        <begin position="143"/>
        <end position="164"/>
    </location>
</feature>
<keyword evidence="7 8" id="KW-0472">Membrane</keyword>
<dbReference type="Gene3D" id="3.30.70.1350">
    <property type="entry name" value="Cation efflux protein, cytoplasmic domain"/>
    <property type="match status" value="1"/>
</dbReference>
<evidence type="ECO:0000256" key="7">
    <source>
        <dbReference type="ARBA" id="ARBA00023136"/>
    </source>
</evidence>
<dbReference type="InterPro" id="IPR036837">
    <property type="entry name" value="Cation_efflux_CTD_sf"/>
</dbReference>
<evidence type="ECO:0000256" key="6">
    <source>
        <dbReference type="ARBA" id="ARBA00023065"/>
    </source>
</evidence>
<organism evidence="11 12">
    <name type="scientific">Lactobacillus hominis DSM 23910 = CRBIP 24.179</name>
    <dbReference type="NCBI Taxonomy" id="1423758"/>
    <lineage>
        <taxon>Bacteria</taxon>
        <taxon>Bacillati</taxon>
        <taxon>Bacillota</taxon>
        <taxon>Bacilli</taxon>
        <taxon>Lactobacillales</taxon>
        <taxon>Lactobacillaceae</taxon>
        <taxon>Lactobacillus</taxon>
    </lineage>
</organism>
<feature type="domain" description="Cation efflux protein transmembrane" evidence="9">
    <location>
        <begin position="10"/>
        <end position="200"/>
    </location>
</feature>
<evidence type="ECO:0000256" key="2">
    <source>
        <dbReference type="ARBA" id="ARBA00008873"/>
    </source>
</evidence>
<dbReference type="GeneID" id="82846477"/>
<comment type="similarity">
    <text evidence="2">Belongs to the cation diffusion facilitator (CDF) transporter (TC 2.A.4) family. SLC30A subfamily.</text>
</comment>
<evidence type="ECO:0000313" key="11">
    <source>
        <dbReference type="EMBL" id="CCI81202.1"/>
    </source>
</evidence>
<evidence type="ECO:0000256" key="4">
    <source>
        <dbReference type="ARBA" id="ARBA00022692"/>
    </source>
</evidence>
<dbReference type="InterPro" id="IPR050681">
    <property type="entry name" value="CDF/SLC30A"/>
</dbReference>
<dbReference type="SUPFAM" id="SSF161111">
    <property type="entry name" value="Cation efflux protein transmembrane domain-like"/>
    <property type="match status" value="1"/>
</dbReference>
<evidence type="ECO:0000259" key="9">
    <source>
        <dbReference type="Pfam" id="PF01545"/>
    </source>
</evidence>
<dbReference type="NCBIfam" id="TIGR01297">
    <property type="entry name" value="CDF"/>
    <property type="match status" value="1"/>
</dbReference>
<dbReference type="eggNOG" id="COG1230">
    <property type="taxonomic scope" value="Bacteria"/>
</dbReference>
<feature type="transmembrane region" description="Helical" evidence="8">
    <location>
        <begin position="79"/>
        <end position="99"/>
    </location>
</feature>
<protein>
    <submittedName>
        <fullName evidence="11">Zinc transporter ZitB</fullName>
    </submittedName>
</protein>
<dbReference type="InterPro" id="IPR058533">
    <property type="entry name" value="Cation_efflux_TM"/>
</dbReference>
<dbReference type="Gene3D" id="1.20.1510.10">
    <property type="entry name" value="Cation efflux protein transmembrane domain"/>
    <property type="match status" value="1"/>
</dbReference>
<evidence type="ECO:0000259" key="10">
    <source>
        <dbReference type="Pfam" id="PF16916"/>
    </source>
</evidence>
<dbReference type="PATRIC" id="fig|1423758.3.peg.1378"/>
<dbReference type="Pfam" id="PF16916">
    <property type="entry name" value="ZT_dimer"/>
    <property type="match status" value="1"/>
</dbReference>
<comment type="caution">
    <text evidence="11">The sequence shown here is derived from an EMBL/GenBank/DDBJ whole genome shotgun (WGS) entry which is preliminary data.</text>
</comment>
<dbReference type="GO" id="GO:0005886">
    <property type="term" value="C:plasma membrane"/>
    <property type="evidence" value="ECO:0007669"/>
    <property type="project" value="TreeGrafter"/>
</dbReference>
<feature type="domain" description="Cation efflux protein cytoplasmic" evidence="10">
    <location>
        <begin position="205"/>
        <end position="278"/>
    </location>
</feature>